<keyword evidence="3" id="KW-1185">Reference proteome</keyword>
<evidence type="ECO:0000256" key="1">
    <source>
        <dbReference type="SAM" id="MobiDB-lite"/>
    </source>
</evidence>
<proteinExistence type="predicted"/>
<protein>
    <submittedName>
        <fullName evidence="2">Uncharacterized protein</fullName>
    </submittedName>
</protein>
<dbReference type="InterPro" id="IPR046609">
    <property type="entry name" value="DUF6668"/>
</dbReference>
<dbReference type="RefSeq" id="WP_330136961.1">
    <property type="nucleotide sequence ID" value="NZ_JAUTXY010000022.1"/>
</dbReference>
<gene>
    <name evidence="2" type="ORF">Q7514_30285</name>
</gene>
<dbReference type="Proteomes" id="UP001336020">
    <property type="component" value="Unassembled WGS sequence"/>
</dbReference>
<dbReference type="EMBL" id="JAUTXY010000022">
    <property type="protein sequence ID" value="MEE2061822.1"/>
    <property type="molecule type" value="Genomic_DNA"/>
</dbReference>
<accession>A0ABU7LKS0</accession>
<reference evidence="2 3" key="1">
    <citation type="submission" date="2023-07" db="EMBL/GenBank/DDBJ databases">
        <authorList>
            <person name="Girao M."/>
            <person name="Carvalho M.F."/>
        </authorList>
    </citation>
    <scope>NUCLEOTIDE SEQUENCE [LARGE SCALE GENOMIC DNA]</scope>
    <source>
        <strain evidence="2 3">YIM65754</strain>
    </source>
</reference>
<name>A0ABU7LKS0_9NOCA</name>
<sequence length="218" mass="22847">MASPLRGDGEHVPTSDSGTVTMPHGLKMPNADRLAPVLDAPLHVPGSGRAPAFWMVGAHGGSGASSLARAWAPAGDALRTWPAADRYPLAVIVARTHITGLLAAHDLVLQATAHRIGGCAFLGVVTVADTPGKLPSTLRRKHSLLATAVHTAGGRMWQIPYLDAYRVVDPAQLPIWDPTAVTPELPGRRWRRTEAPDQVAPEIATVGAEIFAAAAAAR</sequence>
<comment type="caution">
    <text evidence="2">The sequence shown here is derived from an EMBL/GenBank/DDBJ whole genome shotgun (WGS) entry which is preliminary data.</text>
</comment>
<evidence type="ECO:0000313" key="2">
    <source>
        <dbReference type="EMBL" id="MEE2061822.1"/>
    </source>
</evidence>
<dbReference type="Pfam" id="PF20373">
    <property type="entry name" value="DUF6668"/>
    <property type="match status" value="1"/>
</dbReference>
<feature type="region of interest" description="Disordered" evidence="1">
    <location>
        <begin position="1"/>
        <end position="26"/>
    </location>
</feature>
<organism evidence="2 3">
    <name type="scientific">Rhodococcus artemisiae</name>
    <dbReference type="NCBI Taxonomy" id="714159"/>
    <lineage>
        <taxon>Bacteria</taxon>
        <taxon>Bacillati</taxon>
        <taxon>Actinomycetota</taxon>
        <taxon>Actinomycetes</taxon>
        <taxon>Mycobacteriales</taxon>
        <taxon>Nocardiaceae</taxon>
        <taxon>Rhodococcus</taxon>
    </lineage>
</organism>
<evidence type="ECO:0000313" key="3">
    <source>
        <dbReference type="Proteomes" id="UP001336020"/>
    </source>
</evidence>